<comment type="caution">
    <text evidence="4">The sequence shown here is derived from an EMBL/GenBank/DDBJ whole genome shotgun (WGS) entry which is preliminary data.</text>
</comment>
<reference evidence="4 5" key="1">
    <citation type="journal article" date="2019" name="PLoS Pathog.">
        <title>Genome sequence of the bovine parasite Schistosoma bovis Tanzania.</title>
        <authorList>
            <person name="Oey H."/>
            <person name="Zakrzewski M."/>
            <person name="Gobert G."/>
            <person name="Gravermann K."/>
            <person name="Stoye J."/>
            <person name="Jones M."/>
            <person name="Mcmanus D."/>
            <person name="Krause L."/>
        </authorList>
    </citation>
    <scope>NUCLEOTIDE SEQUENCE [LARGE SCALE GENOMIC DNA]</scope>
    <source>
        <strain evidence="4 5">TAN1997</strain>
    </source>
</reference>
<sequence>MAGKPNKGSTFQFEHFHGPNNSNVMGRASSLEEALGDMRRENFRLRLLLYNYEKTYRQANVPQDLESSVNSVQANYLRNKQRIFAAESENILLKEALSEKDTLLNFSSKMNDQLREQINVLKQKSDNIENGLFYPSINHLMIDWRKKYDILHTEFQCAQEKVRALEMSILAKDTEFAKCKNEFQSSIARLQAELAFSQHTNKRYRREIQMFRSEADDLRATLETVNKSHMSIDVKDLKPNDLHTSEQNLWNQSLQCNLKTPTTVSSLSPSFSTSTGHEDGIVRTPLKEFSSLHNQIPSEESYTKLTDRLNSARHLILELGNEKLRTDKLITSMKSTHEKEISALKDKCELIEAQLMRLNNQINELIEKLDTSLSVREKLHFDLDHLTEQFVRTKRECTDLQDQLNSLRISGQQKCIETVNVDNNNESNVMCTPHTNCTTDNEATGSISRLRNLYDLIHDLMLRLNDVRFTQHSVVEMINRSLAAVDIEHSHEVSPLRKAISASGGLDRPSSNIIPLSVSRTNATYGGFNTLFENMSSSINNPVASSIYDHPTSESIVSTELNETVAELRFGCPKSPVSTNLKCTSTEHSYLDITKPLSRNQAMNKAAIKNISLRRKLFGASQLKNQVKNFVESSSMCEDFKTSGQNVKKSEILFHSFTEDIHDVTFNRLTRKPINAGDLTMVEWEHKDIFERLLIAMSRLRDAIEECSDIGSEFWDLDVKKHLSVLLTSQMDSFHAHVNRPNDSIADDDGDSVDLDAKEADKIILKSADRSARFDGGQLPPFDPIGFMSQNEEASLSQLYGSAWRHPMGISTKLHDMKNLKILNEQSLNQSYIDTNGPLKESSIQLMNIPNNDDKSLCEARDLNNKIIALEAENTTLKKVITDLRDKMKVSEVLNQSDHISREILHTEPDSSISMAPYVVFENPRTEELSKVLAQCQQKNYELREQYSRLRNVLSAPSNSENVDIGNAELSNSAAIIYTITKRLQTVVNSESESANAIDLVDTVTSELLESRDSITKLEKYLSESVPLYDYQSLENEIDSLKEELHQVLEKINEYKIDVQYACDNLAPLLLFNESVALKVLVDNVIIKLNDHKKYSNSLTTELQAILHSVNYPIPETLDECIKIIKNDFSNYKATIDQLKADKINAINMIKELAPQNENLCTLSDYIGWFIGIFNEKKCNFENLEQNYLVIQQSLCDTVRKYENLETTINELNDKLKISKSRVESLETELADTIKSHVPIEDYESIVTQIKSAEEDLSKTQSKVTEYEQEYDFIKKLVESTLMKQSVCLKHDIEELCTHFNVYKKSLGSNEATSKKFETHSTQTERENAKWVIEQTSFINIPDTSSLISDDIVGEEDIKLKNCFTKETGSDKVNVEPQNNIQINDVGKPAPSIHKYNELKFAAFEIKKQLISRTQKFGTALKEIERLRGVIQQDKERAGGVLEELKDLRQKNQRIRDLENDVARLKACLSKVNAGGVQINDSSARLLSEPEQRRGCECQLESFDQVNADQSNGVHSSITASLLRCPATPRNDSTENLLDQLADYTVSYDSVSMDNTHDPVSSINNEELAATFRNEDCNRCHNLNKLLPELHSTTVELKKLITSNLSNEDSLLDVLNNVEQHGSLSLSSMPYSQSLVDNQVKISHADNIGLIDQSGIMDNMKTFIEVSELSDAHLVEKLPISHEHVNVSITYLPDLCYSEFIVINTEITSTKRMLFDNHVIESILRDSRQLLDWIQCIGAGSVNNACNLTRKEDDVNTCPLEAKSSLSSGEREKLKSEIKYYRRKYHQLLQSVDIVTKNLADTTNVISSTRTQLENVARLSPITDHSESKK</sequence>
<keyword evidence="5" id="KW-1185">Reference proteome</keyword>
<name>A0A430Q675_SCHBO</name>
<evidence type="ECO:0000259" key="3">
    <source>
        <dbReference type="Pfam" id="PF19012"/>
    </source>
</evidence>
<proteinExistence type="predicted"/>
<feature type="domain" description="DUF5741" evidence="3">
    <location>
        <begin position="1394"/>
        <end position="1451"/>
    </location>
</feature>
<dbReference type="PANTHER" id="PTHR32083:SF0">
    <property type="entry name" value="CILIA AND FLAGELLA-ASSOCIATED PROTEIN 58"/>
    <property type="match status" value="1"/>
</dbReference>
<dbReference type="Pfam" id="PF19012">
    <property type="entry name" value="DUF5741"/>
    <property type="match status" value="1"/>
</dbReference>
<dbReference type="GO" id="GO:0005856">
    <property type="term" value="C:cytoskeleton"/>
    <property type="evidence" value="ECO:0007669"/>
    <property type="project" value="TreeGrafter"/>
</dbReference>
<evidence type="ECO:0000313" key="5">
    <source>
        <dbReference type="Proteomes" id="UP000290809"/>
    </source>
</evidence>
<feature type="coiled-coil region" evidence="2">
    <location>
        <begin position="187"/>
        <end position="221"/>
    </location>
</feature>
<dbReference type="SUPFAM" id="SSF57997">
    <property type="entry name" value="Tropomyosin"/>
    <property type="match status" value="1"/>
</dbReference>
<dbReference type="PANTHER" id="PTHR32083">
    <property type="entry name" value="CILIA AND FLAGELLA-ASSOCIATED PROTEIN 58-RELATED"/>
    <property type="match status" value="1"/>
</dbReference>
<dbReference type="InterPro" id="IPR043979">
    <property type="entry name" value="DUF5741"/>
</dbReference>
<gene>
    <name evidence="4" type="ORF">DC041_0000085</name>
</gene>
<feature type="coiled-coil region" evidence="2">
    <location>
        <begin position="1031"/>
        <end position="1058"/>
    </location>
</feature>
<evidence type="ECO:0000313" key="4">
    <source>
        <dbReference type="EMBL" id="RTG83210.1"/>
    </source>
</evidence>
<feature type="coiled-coil region" evidence="2">
    <location>
        <begin position="860"/>
        <end position="887"/>
    </location>
</feature>
<evidence type="ECO:0000256" key="1">
    <source>
        <dbReference type="ARBA" id="ARBA00023054"/>
    </source>
</evidence>
<keyword evidence="1 2" id="KW-0175">Coiled coil</keyword>
<feature type="coiled-coil region" evidence="2">
    <location>
        <begin position="334"/>
        <end position="403"/>
    </location>
</feature>
<dbReference type="STRING" id="6184.A0A430Q675"/>
<protein>
    <recommendedName>
        <fullName evidence="3">DUF5741 domain-containing protein</fullName>
    </recommendedName>
</protein>
<evidence type="ECO:0000256" key="2">
    <source>
        <dbReference type="SAM" id="Coils"/>
    </source>
</evidence>
<feature type="coiled-coil region" evidence="2">
    <location>
        <begin position="104"/>
        <end position="131"/>
    </location>
</feature>
<feature type="coiled-coil region" evidence="2">
    <location>
        <begin position="1431"/>
        <end position="1468"/>
    </location>
</feature>
<feature type="coiled-coil region" evidence="2">
    <location>
        <begin position="1202"/>
        <end position="1277"/>
    </location>
</feature>
<accession>A0A430Q675</accession>
<organism evidence="4 5">
    <name type="scientific">Schistosoma bovis</name>
    <name type="common">Blood fluke</name>
    <dbReference type="NCBI Taxonomy" id="6184"/>
    <lineage>
        <taxon>Eukaryota</taxon>
        <taxon>Metazoa</taxon>
        <taxon>Spiralia</taxon>
        <taxon>Lophotrochozoa</taxon>
        <taxon>Platyhelminthes</taxon>
        <taxon>Trematoda</taxon>
        <taxon>Digenea</taxon>
        <taxon>Strigeidida</taxon>
        <taxon>Schistosomatoidea</taxon>
        <taxon>Schistosomatidae</taxon>
        <taxon>Schistosoma</taxon>
    </lineage>
</organism>
<dbReference type="Proteomes" id="UP000290809">
    <property type="component" value="Unassembled WGS sequence"/>
</dbReference>
<dbReference type="EMBL" id="QMKO01002540">
    <property type="protein sequence ID" value="RTG83210.1"/>
    <property type="molecule type" value="Genomic_DNA"/>
</dbReference>